<dbReference type="VEuPathDB" id="FungiDB:PMAA_082320"/>
<dbReference type="PhylomeDB" id="B6QFJ1"/>
<organism evidence="2 3">
    <name type="scientific">Talaromyces marneffei (strain ATCC 18224 / CBS 334.59 / QM 7333)</name>
    <name type="common">Penicillium marneffei</name>
    <dbReference type="NCBI Taxonomy" id="441960"/>
    <lineage>
        <taxon>Eukaryota</taxon>
        <taxon>Fungi</taxon>
        <taxon>Dikarya</taxon>
        <taxon>Ascomycota</taxon>
        <taxon>Pezizomycotina</taxon>
        <taxon>Eurotiomycetes</taxon>
        <taxon>Eurotiomycetidae</taxon>
        <taxon>Eurotiales</taxon>
        <taxon>Trichocomaceae</taxon>
        <taxon>Talaromyces</taxon>
        <taxon>Talaromyces sect. Talaromyces</taxon>
    </lineage>
</organism>
<evidence type="ECO:0000313" key="3">
    <source>
        <dbReference type="Proteomes" id="UP000001294"/>
    </source>
</evidence>
<evidence type="ECO:0000256" key="1">
    <source>
        <dbReference type="SAM" id="MobiDB-lite"/>
    </source>
</evidence>
<dbReference type="Proteomes" id="UP000001294">
    <property type="component" value="Unassembled WGS sequence"/>
</dbReference>
<name>B6QFJ1_TALMQ</name>
<feature type="compositionally biased region" description="Pro residues" evidence="1">
    <location>
        <begin position="30"/>
        <end position="39"/>
    </location>
</feature>
<proteinExistence type="predicted"/>
<protein>
    <submittedName>
        <fullName evidence="2">Uncharacterized protein</fullName>
    </submittedName>
</protein>
<gene>
    <name evidence="2" type="ORF">PMAA_082320</name>
</gene>
<dbReference type="HOGENOM" id="CLU_539891_0_0_1"/>
<dbReference type="AlphaFoldDB" id="B6QFJ1"/>
<feature type="compositionally biased region" description="Polar residues" evidence="1">
    <location>
        <begin position="41"/>
        <end position="50"/>
    </location>
</feature>
<dbReference type="EMBL" id="DS995901">
    <property type="protein sequence ID" value="EEA24226.1"/>
    <property type="molecule type" value="Genomic_DNA"/>
</dbReference>
<feature type="region of interest" description="Disordered" evidence="1">
    <location>
        <begin position="20"/>
        <end position="56"/>
    </location>
</feature>
<dbReference type="OrthoDB" id="4966at2759"/>
<evidence type="ECO:0000313" key="2">
    <source>
        <dbReference type="EMBL" id="EEA24226.1"/>
    </source>
</evidence>
<accession>B6QFJ1</accession>
<keyword evidence="3" id="KW-1185">Reference proteome</keyword>
<reference evidence="3" key="1">
    <citation type="journal article" date="2015" name="Genome Announc.">
        <title>Genome sequence of the AIDS-associated pathogen Penicillium marneffei (ATCC18224) and its near taxonomic relative Talaromyces stipitatus (ATCC10500).</title>
        <authorList>
            <person name="Nierman W.C."/>
            <person name="Fedorova-Abrams N.D."/>
            <person name="Andrianopoulos A."/>
        </authorList>
    </citation>
    <scope>NUCLEOTIDE SEQUENCE [LARGE SCALE GENOMIC DNA]</scope>
    <source>
        <strain evidence="3">ATCC 18224 / CBS 334.59 / QM 7333</strain>
    </source>
</reference>
<sequence length="442" mass="50019">MAHIAPNHTGASRCRRIAANSQTRASATPQPRPLAPTPTPSVSRITNPVTDPNIDPRLQGVIMTEGLVADDDEHDMQDVQVDPAFEADLQSGNGDFNWAAAVSALLLLGATGQATVPSRQSLHSEMATPQFNVFQALQQHVHIFFHFVTCLDVDTLVSLYAISKDLHNMVNTTNTAVILAQAMHYAPKAASIFPFRCYRKLCNDDPRVNLDVTRGQSRLIPSFRWLRMVHWRDQIAHKIVSLLNEEGLYLPVQGETAIKKIWFLMDIPDNQRRLATIQNPELWSTADLFYSCMFFMRIDMRCTDPLATRAHGNIRRMLMAQPSMTMLCRVLERKFLLNKHEAMQTYVRWKFTARDGQQPRVFDVPQEELGLLQYEGYGKEGSRAKLQRPDELVVKECVRRGMNMETAFFCMLNCTGPRLQNLAATAAEDDDDVTMILDEADK</sequence>
<dbReference type="STRING" id="441960.B6QFJ1"/>